<keyword evidence="2" id="KW-1185">Reference proteome</keyword>
<name>A0ACC2MRC1_PERAE</name>
<organism evidence="1 2">
    <name type="scientific">Persea americana</name>
    <name type="common">Avocado</name>
    <dbReference type="NCBI Taxonomy" id="3435"/>
    <lineage>
        <taxon>Eukaryota</taxon>
        <taxon>Viridiplantae</taxon>
        <taxon>Streptophyta</taxon>
        <taxon>Embryophyta</taxon>
        <taxon>Tracheophyta</taxon>
        <taxon>Spermatophyta</taxon>
        <taxon>Magnoliopsida</taxon>
        <taxon>Magnoliidae</taxon>
        <taxon>Laurales</taxon>
        <taxon>Lauraceae</taxon>
        <taxon>Persea</taxon>
    </lineage>
</organism>
<dbReference type="Proteomes" id="UP001234297">
    <property type="component" value="Chromosome 1"/>
</dbReference>
<evidence type="ECO:0000313" key="2">
    <source>
        <dbReference type="Proteomes" id="UP001234297"/>
    </source>
</evidence>
<dbReference type="EMBL" id="CM056809">
    <property type="protein sequence ID" value="KAJ8648312.1"/>
    <property type="molecule type" value="Genomic_DNA"/>
</dbReference>
<protein>
    <submittedName>
        <fullName evidence="1">Uncharacterized protein</fullName>
    </submittedName>
</protein>
<accession>A0ACC2MRC1</accession>
<comment type="caution">
    <text evidence="1">The sequence shown here is derived from an EMBL/GenBank/DDBJ whole genome shotgun (WGS) entry which is preliminary data.</text>
</comment>
<gene>
    <name evidence="1" type="ORF">MRB53_001335</name>
</gene>
<sequence>MAFLKSFLFLFFSLLALSSEARNATAEKPDTTSNKLVQNSCRHAQYPTLCIHTLSSVACSAKTPHDVALAAVSVSLHRANNVSAFASSLVGLRTGNKKERSALNDCIEQLSDSADQLARTVSELRHLRSVTFEGQMNNAETWVSAALTNEDTCLDGFHGVDGAVKKAVRKKIVNVARVTSNALYLINRLASTRAHIP</sequence>
<reference evidence="1 2" key="1">
    <citation type="journal article" date="2022" name="Hortic Res">
        <title>A haplotype resolved chromosomal level avocado genome allows analysis of novel avocado genes.</title>
        <authorList>
            <person name="Nath O."/>
            <person name="Fletcher S.J."/>
            <person name="Hayward A."/>
            <person name="Shaw L.M."/>
            <person name="Masouleh A.K."/>
            <person name="Furtado A."/>
            <person name="Henry R.J."/>
            <person name="Mitter N."/>
        </authorList>
    </citation>
    <scope>NUCLEOTIDE SEQUENCE [LARGE SCALE GENOMIC DNA]</scope>
    <source>
        <strain evidence="2">cv. Hass</strain>
    </source>
</reference>
<proteinExistence type="predicted"/>
<evidence type="ECO:0000313" key="1">
    <source>
        <dbReference type="EMBL" id="KAJ8648312.1"/>
    </source>
</evidence>